<protein>
    <submittedName>
        <fullName evidence="5">Putative RRNA processing Fcf1 Family/ CGI-35 protein</fullName>
    </submittedName>
</protein>
<keyword evidence="2" id="KW-0690">Ribosome biogenesis</keyword>
<organism evidence="5 6">
    <name type="scientific">Giardia duodenalis assemblage B</name>
    <dbReference type="NCBI Taxonomy" id="1394984"/>
    <lineage>
        <taxon>Eukaryota</taxon>
        <taxon>Metamonada</taxon>
        <taxon>Diplomonadida</taxon>
        <taxon>Hexamitidae</taxon>
        <taxon>Giardiinae</taxon>
        <taxon>Giardia</taxon>
    </lineage>
</organism>
<evidence type="ECO:0000313" key="6">
    <source>
        <dbReference type="Proteomes" id="UP000070089"/>
    </source>
</evidence>
<comment type="subcellular location">
    <subcellularLocation>
        <location evidence="1">Nucleus</location>
        <location evidence="1">Nucleolus</location>
    </subcellularLocation>
</comment>
<dbReference type="GO" id="GO:0006364">
    <property type="term" value="P:rRNA processing"/>
    <property type="evidence" value="ECO:0007669"/>
    <property type="project" value="UniProtKB-KW"/>
</dbReference>
<evidence type="ECO:0000313" key="5">
    <source>
        <dbReference type="EMBL" id="KWX13629.1"/>
    </source>
</evidence>
<dbReference type="Pfam" id="PF04900">
    <property type="entry name" value="Fcf1"/>
    <property type="match status" value="1"/>
</dbReference>
<dbReference type="GO" id="GO:0032040">
    <property type="term" value="C:small-subunit processome"/>
    <property type="evidence" value="ECO:0007669"/>
    <property type="project" value="InterPro"/>
</dbReference>
<dbReference type="FunFam" id="3.40.50.1010:FF:000080">
    <property type="entry name" value="rRNA processing Fcf1 Family Protein"/>
    <property type="match status" value="1"/>
</dbReference>
<dbReference type="CDD" id="cd09864">
    <property type="entry name" value="PIN_Fcf1-like"/>
    <property type="match status" value="1"/>
</dbReference>
<keyword evidence="4" id="KW-0539">Nucleus</keyword>
<reference evidence="5 6" key="1">
    <citation type="journal article" date="2015" name="Mol. Biochem. Parasitol.">
        <title>Identification of polymorphic genes for use in assemblage B genotyping assays through comparative genomics of multiple assemblage B Giardia duodenalis isolates.</title>
        <authorList>
            <person name="Wielinga C."/>
            <person name="Thompson R.C."/>
            <person name="Monis P."/>
            <person name="Ryan U."/>
        </authorList>
    </citation>
    <scope>NUCLEOTIDE SEQUENCE [LARGE SCALE GENOMIC DNA]</scope>
    <source>
        <strain evidence="5 6">BAH15c1</strain>
    </source>
</reference>
<proteinExistence type="predicted"/>
<dbReference type="OrthoDB" id="76105at2759"/>
<accession>A0A132NU68</accession>
<evidence type="ECO:0000256" key="3">
    <source>
        <dbReference type="ARBA" id="ARBA00022552"/>
    </source>
</evidence>
<comment type="caution">
    <text evidence="5">The sequence shown here is derived from an EMBL/GenBank/DDBJ whole genome shotgun (WGS) entry which is preliminary data.</text>
</comment>
<dbReference type="EMBL" id="JXTI01000062">
    <property type="protein sequence ID" value="KWX13629.1"/>
    <property type="molecule type" value="Genomic_DNA"/>
</dbReference>
<evidence type="ECO:0000256" key="2">
    <source>
        <dbReference type="ARBA" id="ARBA00022517"/>
    </source>
</evidence>
<gene>
    <name evidence="5" type="ORF">QR46_2394</name>
</gene>
<dbReference type="Gene3D" id="3.40.50.1010">
    <property type="entry name" value="5'-nuclease"/>
    <property type="match status" value="1"/>
</dbReference>
<dbReference type="SUPFAM" id="SSF88723">
    <property type="entry name" value="PIN domain-like"/>
    <property type="match status" value="1"/>
</dbReference>
<dbReference type="AlphaFoldDB" id="A0A132NU68"/>
<name>A0A132NU68_GIAIN</name>
<dbReference type="PANTHER" id="PTHR12416">
    <property type="entry name" value="RRNA-PROCESSING PROTEIN UTP23 HOMOLOG"/>
    <property type="match status" value="1"/>
</dbReference>
<dbReference type="InterPro" id="IPR006984">
    <property type="entry name" value="Fcf1/UTP23"/>
</dbReference>
<dbReference type="InterPro" id="IPR029060">
    <property type="entry name" value="PIN-like_dom_sf"/>
</dbReference>
<sequence>MDHACWTVLAIKPTIKNPRCYIVSMGTSNRIRKIKLRHIGIKRTDERIRFHRREKPVEEKEMMRNEERVSADRFFEYNPNLGPPYHVLVDTSFLNYTVKMKLDLVNAMIDCLYAKAIPYVTDCVIQELERHGQRFGIALRLVKDPRVKRLKCDHDNIGYADDCLCNRAKAAQCYIVATNDVELKHRIRKLPGIPIMSVLRGCYGIERLADAAIA</sequence>
<evidence type="ECO:0000256" key="4">
    <source>
        <dbReference type="ARBA" id="ARBA00023242"/>
    </source>
</evidence>
<dbReference type="VEuPathDB" id="GiardiaDB:QR46_2394"/>
<dbReference type="InterPro" id="IPR037503">
    <property type="entry name" value="Fcf1_PIN"/>
</dbReference>
<evidence type="ECO:0000256" key="1">
    <source>
        <dbReference type="ARBA" id="ARBA00004604"/>
    </source>
</evidence>
<keyword evidence="3" id="KW-0698">rRNA processing</keyword>
<dbReference type="Proteomes" id="UP000070089">
    <property type="component" value="Unassembled WGS sequence"/>
</dbReference>